<dbReference type="FunFam" id="1.10.10.60:FF:000141">
    <property type="entry name" value="TetR family transcriptional regulator"/>
    <property type="match status" value="1"/>
</dbReference>
<protein>
    <submittedName>
        <fullName evidence="6">Transcriptional regulator, TetR family</fullName>
    </submittedName>
</protein>
<keyword evidence="1" id="KW-0805">Transcription regulation</keyword>
<dbReference type="InterPro" id="IPR001647">
    <property type="entry name" value="HTH_TetR"/>
</dbReference>
<proteinExistence type="predicted"/>
<dbReference type="InterPro" id="IPR036271">
    <property type="entry name" value="Tet_transcr_reg_TetR-rel_C_sf"/>
</dbReference>
<dbReference type="GO" id="GO:0003677">
    <property type="term" value="F:DNA binding"/>
    <property type="evidence" value="ECO:0007669"/>
    <property type="project" value="UniProtKB-UniRule"/>
</dbReference>
<keyword evidence="7" id="KW-1185">Reference proteome</keyword>
<dbReference type="InterPro" id="IPR023772">
    <property type="entry name" value="DNA-bd_HTH_TetR-type_CS"/>
</dbReference>
<dbReference type="Gene3D" id="1.10.357.10">
    <property type="entry name" value="Tetracycline Repressor, domain 2"/>
    <property type="match status" value="1"/>
</dbReference>
<evidence type="ECO:0000313" key="7">
    <source>
        <dbReference type="Proteomes" id="UP000198656"/>
    </source>
</evidence>
<evidence type="ECO:0000259" key="5">
    <source>
        <dbReference type="PROSITE" id="PS50977"/>
    </source>
</evidence>
<dbReference type="STRING" id="1121419.SAMN05443529_12067"/>
<dbReference type="InterPro" id="IPR050624">
    <property type="entry name" value="HTH-type_Tx_Regulator"/>
</dbReference>
<dbReference type="RefSeq" id="WP_092334689.1">
    <property type="nucleotide sequence ID" value="NZ_FNCP01000020.1"/>
</dbReference>
<dbReference type="PROSITE" id="PS01081">
    <property type="entry name" value="HTH_TETR_1"/>
    <property type="match status" value="1"/>
</dbReference>
<dbReference type="Gene3D" id="1.10.10.60">
    <property type="entry name" value="Homeodomain-like"/>
    <property type="match status" value="1"/>
</dbReference>
<dbReference type="EMBL" id="FNCP01000020">
    <property type="protein sequence ID" value="SDH85227.1"/>
    <property type="molecule type" value="Genomic_DNA"/>
</dbReference>
<feature type="DNA-binding region" description="H-T-H motif" evidence="4">
    <location>
        <begin position="28"/>
        <end position="47"/>
    </location>
</feature>
<keyword evidence="3" id="KW-0804">Transcription</keyword>
<dbReference type="InterPro" id="IPR009057">
    <property type="entry name" value="Homeodomain-like_sf"/>
</dbReference>
<evidence type="ECO:0000256" key="4">
    <source>
        <dbReference type="PROSITE-ProRule" id="PRU00335"/>
    </source>
</evidence>
<dbReference type="PRINTS" id="PR00455">
    <property type="entry name" value="HTHTETR"/>
</dbReference>
<dbReference type="Proteomes" id="UP000198656">
    <property type="component" value="Unassembled WGS sequence"/>
</dbReference>
<name>A0A1G8FSZ5_9FIRM</name>
<dbReference type="Pfam" id="PF00440">
    <property type="entry name" value="TetR_N"/>
    <property type="match status" value="1"/>
</dbReference>
<gene>
    <name evidence="6" type="ORF">SAMN05443529_12067</name>
</gene>
<dbReference type="OrthoDB" id="9812993at2"/>
<evidence type="ECO:0000256" key="2">
    <source>
        <dbReference type="ARBA" id="ARBA00023125"/>
    </source>
</evidence>
<evidence type="ECO:0000313" key="6">
    <source>
        <dbReference type="EMBL" id="SDH85227.1"/>
    </source>
</evidence>
<keyword evidence="2 4" id="KW-0238">DNA-binding</keyword>
<organism evidence="6 7">
    <name type="scientific">Desulfosporosinus hippei DSM 8344</name>
    <dbReference type="NCBI Taxonomy" id="1121419"/>
    <lineage>
        <taxon>Bacteria</taxon>
        <taxon>Bacillati</taxon>
        <taxon>Bacillota</taxon>
        <taxon>Clostridia</taxon>
        <taxon>Eubacteriales</taxon>
        <taxon>Desulfitobacteriaceae</taxon>
        <taxon>Desulfosporosinus</taxon>
    </lineage>
</organism>
<dbReference type="PROSITE" id="PS50977">
    <property type="entry name" value="HTH_TETR_2"/>
    <property type="match status" value="1"/>
</dbReference>
<accession>A0A1G8FSZ5</accession>
<dbReference type="PANTHER" id="PTHR43479">
    <property type="entry name" value="ACREF/ENVCD OPERON REPRESSOR-RELATED"/>
    <property type="match status" value="1"/>
</dbReference>
<dbReference type="PANTHER" id="PTHR43479:SF11">
    <property type="entry name" value="ACREF_ENVCD OPERON REPRESSOR-RELATED"/>
    <property type="match status" value="1"/>
</dbReference>
<dbReference type="SUPFAM" id="SSF48498">
    <property type="entry name" value="Tetracyclin repressor-like, C-terminal domain"/>
    <property type="match status" value="1"/>
</dbReference>
<reference evidence="7" key="1">
    <citation type="submission" date="2016-10" db="EMBL/GenBank/DDBJ databases">
        <authorList>
            <person name="Varghese N."/>
            <person name="Submissions S."/>
        </authorList>
    </citation>
    <scope>NUCLEOTIDE SEQUENCE [LARGE SCALE GENOMIC DNA]</scope>
    <source>
        <strain evidence="7">DSM 8344</strain>
    </source>
</reference>
<sequence length="212" mass="24645">MARLKDKEETILNAAFEVFRKNGFTNASMKDIAAEAGLGKGTLYEYFQNKEDLFIHVAKAETSHFFAEINRRISDKLTLREILNEIIKFTQETLEETEFFFKFMVFGKFFEMNCEVKQKLYEMILSSREESVNILRKKFEKGVADGILREFDWEFAANFIPEMIGAYCNFKAHIMGYCWTQQQKDSDREKMIDFILNGISAKTNSGSDTCAV</sequence>
<dbReference type="AlphaFoldDB" id="A0A1G8FSZ5"/>
<feature type="domain" description="HTH tetR-type" evidence="5">
    <location>
        <begin position="5"/>
        <end position="65"/>
    </location>
</feature>
<evidence type="ECO:0000256" key="3">
    <source>
        <dbReference type="ARBA" id="ARBA00023163"/>
    </source>
</evidence>
<evidence type="ECO:0000256" key="1">
    <source>
        <dbReference type="ARBA" id="ARBA00023015"/>
    </source>
</evidence>
<dbReference type="GO" id="GO:0045892">
    <property type="term" value="P:negative regulation of DNA-templated transcription"/>
    <property type="evidence" value="ECO:0007669"/>
    <property type="project" value="UniProtKB-ARBA"/>
</dbReference>
<dbReference type="SUPFAM" id="SSF46689">
    <property type="entry name" value="Homeodomain-like"/>
    <property type="match status" value="1"/>
</dbReference>